<dbReference type="Proteomes" id="UP001281147">
    <property type="component" value="Unassembled WGS sequence"/>
</dbReference>
<evidence type="ECO:0000313" key="2">
    <source>
        <dbReference type="Proteomes" id="UP001281147"/>
    </source>
</evidence>
<comment type="caution">
    <text evidence="1">The sequence shown here is derived from an EMBL/GenBank/DDBJ whole genome shotgun (WGS) entry which is preliminary data.</text>
</comment>
<proteinExistence type="predicted"/>
<dbReference type="EMBL" id="JAUTXU010000068">
    <property type="protein sequence ID" value="KAK3712718.1"/>
    <property type="molecule type" value="Genomic_DNA"/>
</dbReference>
<keyword evidence="2" id="KW-1185">Reference proteome</keyword>
<sequence length="600" mass="66041">MATPTGGRNGRRSAKSEQPKERTHASDDEKEQPDQAESTDHEDFSRPPPMNNASAMQERSKIRDMIDRIDKPDEESKGKEMTIPGGRQGAAGLPPPPPQPDDTPARPQPQAPQPPVQQPPAPQPQAPHTVQQPPVQQPQAPQPPVQQPPVQQPPVQQPPVQQPPVQQPLVQQPPVPQPRRRWNTISLAGILLIAFILGVVPSLRTSWWNGLCEIYHASWPNSFSDEIADDTTTLATPADTLYPNLMQGAANFDLLNYKFAEMASSIDLTHVLGVVETQIDGVTTYVGTVYSRVCPLDAAARTNGRTWLDQGNCGLVAGVLNEMIDSTNLLRDFHLSVAVELGHDVRVMQELTPLAVGWDTASLNEAMRARDLAASATGNNSASALWAAVQDLVGTGSGSAKMKDLQGQLHRANSLAEQITILLHDRAPVWTTLGARADQSVQTIDLLLQKIRAATASAQLTRDEWDRECMGLWAQVFGCRLGEEPEREAAALVQVELQLRFLRDLYAQVRQIYRGLETELKTMAEIARVSGAENEEEDGPTRTFSQAEELRWVTTGKVNRNALVENWFNGRRKLEEGQQELLRIGAKQPLLGTPTLKEDE</sequence>
<evidence type="ECO:0000313" key="1">
    <source>
        <dbReference type="EMBL" id="KAK3712718.1"/>
    </source>
</evidence>
<accession>A0ACC3N979</accession>
<reference evidence="1" key="1">
    <citation type="submission" date="2023-07" db="EMBL/GenBank/DDBJ databases">
        <title>Black Yeasts Isolated from many extreme environments.</title>
        <authorList>
            <person name="Coleine C."/>
            <person name="Stajich J.E."/>
            <person name="Selbmann L."/>
        </authorList>
    </citation>
    <scope>NUCLEOTIDE SEQUENCE</scope>
    <source>
        <strain evidence="1">CCFEE 5714</strain>
    </source>
</reference>
<name>A0ACC3N979_9PEZI</name>
<gene>
    <name evidence="1" type="ORF">LTR37_008982</name>
</gene>
<organism evidence="1 2">
    <name type="scientific">Vermiconidia calcicola</name>
    <dbReference type="NCBI Taxonomy" id="1690605"/>
    <lineage>
        <taxon>Eukaryota</taxon>
        <taxon>Fungi</taxon>
        <taxon>Dikarya</taxon>
        <taxon>Ascomycota</taxon>
        <taxon>Pezizomycotina</taxon>
        <taxon>Dothideomycetes</taxon>
        <taxon>Dothideomycetidae</taxon>
        <taxon>Mycosphaerellales</taxon>
        <taxon>Extremaceae</taxon>
        <taxon>Vermiconidia</taxon>
    </lineage>
</organism>
<protein>
    <submittedName>
        <fullName evidence="1">Uncharacterized protein</fullName>
    </submittedName>
</protein>